<dbReference type="InterPro" id="IPR004841">
    <property type="entry name" value="AA-permease/SLC12A_dom"/>
</dbReference>
<dbReference type="InterPro" id="IPR004842">
    <property type="entry name" value="SLC12A_fam"/>
</dbReference>
<reference evidence="9 10" key="1">
    <citation type="journal article" date="2018" name="PLoS ONE">
        <title>The draft genome of Kipferlia bialata reveals reductive genome evolution in fornicate parasites.</title>
        <authorList>
            <person name="Tanifuji G."/>
            <person name="Takabayashi S."/>
            <person name="Kume K."/>
            <person name="Takagi M."/>
            <person name="Nakayama T."/>
            <person name="Kamikawa R."/>
            <person name="Inagaki Y."/>
            <person name="Hashimoto T."/>
        </authorList>
    </citation>
    <scope>NUCLEOTIDE SEQUENCE [LARGE SCALE GENOMIC DNA]</scope>
    <source>
        <strain evidence="9">NY0173</strain>
    </source>
</reference>
<feature type="domain" description="SLC12A transporter C-terminal" evidence="8">
    <location>
        <begin position="543"/>
        <end position="607"/>
    </location>
</feature>
<feature type="domain" description="SLC12A transporter C-terminal" evidence="8">
    <location>
        <begin position="321"/>
        <end position="413"/>
    </location>
</feature>
<evidence type="ECO:0000313" key="10">
    <source>
        <dbReference type="Proteomes" id="UP000265618"/>
    </source>
</evidence>
<organism evidence="9 10">
    <name type="scientific">Kipferlia bialata</name>
    <dbReference type="NCBI Taxonomy" id="797122"/>
    <lineage>
        <taxon>Eukaryota</taxon>
        <taxon>Metamonada</taxon>
        <taxon>Carpediemonas-like organisms</taxon>
        <taxon>Kipferlia</taxon>
    </lineage>
</organism>
<dbReference type="Gene3D" id="1.20.1740.10">
    <property type="entry name" value="Amino acid/polyamine transporter I"/>
    <property type="match status" value="1"/>
</dbReference>
<dbReference type="GO" id="GO:0008511">
    <property type="term" value="F:sodium:potassium:chloride symporter activity"/>
    <property type="evidence" value="ECO:0007669"/>
    <property type="project" value="TreeGrafter"/>
</dbReference>
<evidence type="ECO:0000256" key="2">
    <source>
        <dbReference type="ARBA" id="ARBA00022692"/>
    </source>
</evidence>
<dbReference type="PANTHER" id="PTHR11827:SF103">
    <property type="entry name" value="SODIUM CHLORIDE COTRANSPORTER 69, ISOFORM E"/>
    <property type="match status" value="1"/>
</dbReference>
<keyword evidence="4 6" id="KW-0472">Membrane</keyword>
<dbReference type="GO" id="GO:0055064">
    <property type="term" value="P:chloride ion homeostasis"/>
    <property type="evidence" value="ECO:0007669"/>
    <property type="project" value="TreeGrafter"/>
</dbReference>
<dbReference type="GO" id="GO:1990573">
    <property type="term" value="P:potassium ion import across plasma membrane"/>
    <property type="evidence" value="ECO:0007669"/>
    <property type="project" value="TreeGrafter"/>
</dbReference>
<comment type="caution">
    <text evidence="9">The sequence shown here is derived from an EMBL/GenBank/DDBJ whole genome shotgun (WGS) entry which is preliminary data.</text>
</comment>
<evidence type="ECO:0000259" key="8">
    <source>
        <dbReference type="Pfam" id="PF03522"/>
    </source>
</evidence>
<dbReference type="GO" id="GO:0016020">
    <property type="term" value="C:membrane"/>
    <property type="evidence" value="ECO:0007669"/>
    <property type="project" value="UniProtKB-SubCell"/>
</dbReference>
<evidence type="ECO:0008006" key="11">
    <source>
        <dbReference type="Google" id="ProtNLM"/>
    </source>
</evidence>
<evidence type="ECO:0000256" key="6">
    <source>
        <dbReference type="SAM" id="Phobius"/>
    </source>
</evidence>
<dbReference type="GO" id="GO:0006884">
    <property type="term" value="P:cell volume homeostasis"/>
    <property type="evidence" value="ECO:0007669"/>
    <property type="project" value="TreeGrafter"/>
</dbReference>
<keyword evidence="3 6" id="KW-1133">Transmembrane helix</keyword>
<protein>
    <recommendedName>
        <fullName evidence="11">Amino acid permease/ SLC12A domain-containing protein</fullName>
    </recommendedName>
</protein>
<dbReference type="OrthoDB" id="2020542at2759"/>
<feature type="region of interest" description="Disordered" evidence="5">
    <location>
        <begin position="472"/>
        <end position="523"/>
    </location>
</feature>
<keyword evidence="2 6" id="KW-0812">Transmembrane</keyword>
<dbReference type="Pfam" id="PF03522">
    <property type="entry name" value="SLC12"/>
    <property type="match status" value="2"/>
</dbReference>
<dbReference type="GO" id="GO:0055078">
    <property type="term" value="P:sodium ion homeostasis"/>
    <property type="evidence" value="ECO:0007669"/>
    <property type="project" value="TreeGrafter"/>
</dbReference>
<sequence>VLSALAKDDIIKNPVIAWFGVERKGEPLRALVLTGLICAVCLVIGELDFISPVITSFFLLSYMAINWACYSAETARAPSWRPSFRYFHKNAALAGAGLCLLIMLVLSPSMTAVALLLAAVLFKAFRTATESAMHAERVSDAHAHVKTFRPQLLTLVGDPMVRGSLAQLAAGLVSDRGLTLLASVVPEQDTWEESVAGLNEARAAAKKWLQDRQGQVSGFEMSVVAKSVRAGAQQLMVSGIGPFRSNTVVVGMKELPEEGVTMLESQHTPVPVAVAPPTMPQGVPMDEWVGILRDACALGQGVVSVAGTRHLYAQAASVSSSKTGVIDIYWLSDDGGLTLLLAFLLSQSPDWRGCELRVFCSALGRELTEQRLRMEALLSAFRIKAEVQVIPPSLLHQSWSSSVNAFPILKRGFENEGPSRRISTEGLAPPSAPGAESPLNSYLTSHRDATLTIDMGTAERLEGTSDHGSVFGLWKLNGGSQGDEPVTPTRMGERERERGPERQREGVSLDPRGRGREKERERDGIRAVKQSGYYLRSVSVPEDMVQQTRRFYRLGNVIRHMSSGSNTVFVTLPVPQLNIDSALYVAWCNAICDIRGVPVVLIRGSQTVLEVE</sequence>
<feature type="transmembrane region" description="Helical" evidence="6">
    <location>
        <begin position="91"/>
        <end position="122"/>
    </location>
</feature>
<feature type="domain" description="Amino acid permease/ SLC12A" evidence="7">
    <location>
        <begin position="1"/>
        <end position="128"/>
    </location>
</feature>
<evidence type="ECO:0000256" key="3">
    <source>
        <dbReference type="ARBA" id="ARBA00022989"/>
    </source>
</evidence>
<evidence type="ECO:0000256" key="1">
    <source>
        <dbReference type="ARBA" id="ARBA00004141"/>
    </source>
</evidence>
<evidence type="ECO:0000256" key="5">
    <source>
        <dbReference type="SAM" id="MobiDB-lite"/>
    </source>
</evidence>
<feature type="region of interest" description="Disordered" evidence="5">
    <location>
        <begin position="417"/>
        <end position="441"/>
    </location>
</feature>
<feature type="transmembrane region" description="Helical" evidence="6">
    <location>
        <begin position="53"/>
        <end position="70"/>
    </location>
</feature>
<comment type="subcellular location">
    <subcellularLocation>
        <location evidence="1">Membrane</location>
        <topology evidence="1">Multi-pass membrane protein</topology>
    </subcellularLocation>
</comment>
<gene>
    <name evidence="9" type="ORF">KIPB_006702</name>
</gene>
<dbReference type="EMBL" id="BDIP01001759">
    <property type="protein sequence ID" value="GIQ85085.1"/>
    <property type="molecule type" value="Genomic_DNA"/>
</dbReference>
<feature type="transmembrane region" description="Helical" evidence="6">
    <location>
        <begin position="28"/>
        <end position="47"/>
    </location>
</feature>
<evidence type="ECO:0000256" key="4">
    <source>
        <dbReference type="ARBA" id="ARBA00023136"/>
    </source>
</evidence>
<dbReference type="PANTHER" id="PTHR11827">
    <property type="entry name" value="SOLUTE CARRIER FAMILY 12, CATION COTRANSPORTERS"/>
    <property type="match status" value="1"/>
</dbReference>
<feature type="compositionally biased region" description="Basic and acidic residues" evidence="5">
    <location>
        <begin position="491"/>
        <end position="523"/>
    </location>
</feature>
<dbReference type="Pfam" id="PF00324">
    <property type="entry name" value="AA_permease"/>
    <property type="match status" value="1"/>
</dbReference>
<proteinExistence type="predicted"/>
<name>A0A9K3CYY1_9EUKA</name>
<keyword evidence="10" id="KW-1185">Reference proteome</keyword>
<feature type="non-terminal residue" evidence="9">
    <location>
        <position position="612"/>
    </location>
</feature>
<dbReference type="AlphaFoldDB" id="A0A9K3CYY1"/>
<dbReference type="Proteomes" id="UP000265618">
    <property type="component" value="Unassembled WGS sequence"/>
</dbReference>
<dbReference type="InterPro" id="IPR018491">
    <property type="entry name" value="SLC12_C"/>
</dbReference>
<dbReference type="GO" id="GO:0055075">
    <property type="term" value="P:potassium ion homeostasis"/>
    <property type="evidence" value="ECO:0007669"/>
    <property type="project" value="TreeGrafter"/>
</dbReference>
<evidence type="ECO:0000259" key="7">
    <source>
        <dbReference type="Pfam" id="PF00324"/>
    </source>
</evidence>
<accession>A0A9K3CYY1</accession>
<evidence type="ECO:0000313" key="9">
    <source>
        <dbReference type="EMBL" id="GIQ85085.1"/>
    </source>
</evidence>